<keyword evidence="4 6" id="KW-0934">Plastid</keyword>
<evidence type="ECO:0000256" key="1">
    <source>
        <dbReference type="ARBA" id="ARBA00004474"/>
    </source>
</evidence>
<feature type="transmembrane region" description="Helical" evidence="5">
    <location>
        <begin position="41"/>
        <end position="64"/>
    </location>
</feature>
<dbReference type="InterPro" id="IPR008470">
    <property type="entry name" value="Uncharacterised_Ycf33"/>
</dbReference>
<comment type="similarity">
    <text evidence="2">Belongs to the ycf33 family.</text>
</comment>
<keyword evidence="5" id="KW-0812">Transmembrane</keyword>
<proteinExistence type="inferred from homology"/>
<dbReference type="EMBL" id="KU892652">
    <property type="protein sequence ID" value="AOV83667.1"/>
    <property type="molecule type" value="Genomic_DNA"/>
</dbReference>
<dbReference type="GO" id="GO:0009536">
    <property type="term" value="C:plastid"/>
    <property type="evidence" value="ECO:0007669"/>
    <property type="project" value="UniProtKB-SubCell"/>
</dbReference>
<evidence type="ECO:0000256" key="5">
    <source>
        <dbReference type="SAM" id="Phobius"/>
    </source>
</evidence>
<feature type="transmembrane region" description="Helical" evidence="5">
    <location>
        <begin position="14"/>
        <end position="34"/>
    </location>
</feature>
<geneLocation type="chloroplast" evidence="6"/>
<evidence type="ECO:0000256" key="4">
    <source>
        <dbReference type="ARBA" id="ARBA00022640"/>
    </source>
</evidence>
<gene>
    <name evidence="6" type="primary">ycf33</name>
    <name evidence="6" type="ORF">mogbl076</name>
</gene>
<keyword evidence="5" id="KW-1133">Transmembrane helix</keyword>
<evidence type="ECO:0000313" key="6">
    <source>
        <dbReference type="EMBL" id="AOV83667.1"/>
    </source>
</evidence>
<comment type="subcellular location">
    <subcellularLocation>
        <location evidence="1">Plastid</location>
    </subcellularLocation>
</comment>
<sequence>MSNFWNNVNKFPKFLIVVFTGFFLTTLQPIFKLLTNKKKKIIAIIIIILFISIINYILSTMLAIN</sequence>
<dbReference type="AlphaFoldDB" id="A0A2H4FK56"/>
<keyword evidence="5" id="KW-0472">Membrane</keyword>
<protein>
    <recommendedName>
        <fullName evidence="3">Uncharacterized protein ycf33</fullName>
    </recommendedName>
</protein>
<reference evidence="6" key="1">
    <citation type="submission" date="2016-03" db="EMBL/GenBank/DDBJ databases">
        <title>Complete plastid genome of Kappaphycus alvarezii.</title>
        <authorList>
            <person name="Zhang L."/>
            <person name="Liu T."/>
            <person name="Liu N."/>
        </authorList>
    </citation>
    <scope>NUCLEOTIDE SEQUENCE</scope>
</reference>
<name>A0A2H4FK56_9FLOR</name>
<evidence type="ECO:0000256" key="2">
    <source>
        <dbReference type="ARBA" id="ARBA00010985"/>
    </source>
</evidence>
<accession>A0A2H4FK56</accession>
<dbReference type="Pfam" id="PF05421">
    <property type="entry name" value="DUF751"/>
    <property type="match status" value="1"/>
</dbReference>
<evidence type="ECO:0000256" key="3">
    <source>
        <dbReference type="ARBA" id="ARBA00021584"/>
    </source>
</evidence>
<organism evidence="6">
    <name type="scientific">Kappaphycus alvarezii</name>
    <dbReference type="NCBI Taxonomy" id="38544"/>
    <lineage>
        <taxon>Eukaryota</taxon>
        <taxon>Rhodophyta</taxon>
        <taxon>Florideophyceae</taxon>
        <taxon>Rhodymeniophycidae</taxon>
        <taxon>Gigartinales</taxon>
        <taxon>Solieriaceae</taxon>
        <taxon>Kappaphycus</taxon>
    </lineage>
</organism>
<keyword evidence="6" id="KW-0150">Chloroplast</keyword>